<keyword evidence="5" id="KW-0007">Acetylation</keyword>
<keyword evidence="3" id="KW-0808">Transferase</keyword>
<evidence type="ECO:0000256" key="1">
    <source>
        <dbReference type="ARBA" id="ARBA00004123"/>
    </source>
</evidence>
<dbReference type="Pfam" id="PF08214">
    <property type="entry name" value="HAT_KAT11"/>
    <property type="match status" value="1"/>
</dbReference>
<dbReference type="PANTHER" id="PTHR31571">
    <property type="entry name" value="ALTERED INHERITANCE OF MITOCHONDRIA PROTEIN 6"/>
    <property type="match status" value="1"/>
</dbReference>
<comment type="caution">
    <text evidence="11">The sequence shown here is derived from an EMBL/GenBank/DDBJ whole genome shotgun (WGS) entry which is preliminary data.</text>
</comment>
<organism evidence="11 12">
    <name type="scientific">Lasiosphaeria miniovina</name>
    <dbReference type="NCBI Taxonomy" id="1954250"/>
    <lineage>
        <taxon>Eukaryota</taxon>
        <taxon>Fungi</taxon>
        <taxon>Dikarya</taxon>
        <taxon>Ascomycota</taxon>
        <taxon>Pezizomycotina</taxon>
        <taxon>Sordariomycetes</taxon>
        <taxon>Sordariomycetidae</taxon>
        <taxon>Sordariales</taxon>
        <taxon>Lasiosphaeriaceae</taxon>
        <taxon>Lasiosphaeria</taxon>
    </lineage>
</organism>
<evidence type="ECO:0000256" key="6">
    <source>
        <dbReference type="ARBA" id="ARBA00023015"/>
    </source>
</evidence>
<sequence length="659" mass="72307">MAPTMANRAVFATTVCPEAGRFSGCDPNKKGLVSKTALQPSSCTACGGWSLHLQCQFRHQLQGWAAAMLFLTSSAVKRDVKGSHSANSGGSSALLDRLAAVLPHGYKFGVHHLSTPPTKTDPLCSAPPGERPDKTYSESHFLAVSIDVQNQPSSQSKSKRSSPGGDELKESGTKESVLVFAIEIFIFTTAYQTTFFVSKADSTGYLQSLNLAKGTPSPVREISSAFLTYLIEHRRRKTAQLVVNLFARAQAQYLFPGSVENKGKHVLDDWGLVRWWCRVLNPLLEGPGRERWGGAKGYLIVPGLEETEMRAFIPRTATAAANWAIGHPMERISHYSSEFDWVPLRCLIPRYPDDPKSRFRDELDGESSKWKEDMGSWKSVKTLDQFWEMMAFRQECSSGRLTGFIWVVFDPKGSGGTAQDVPVSISASASAPAPQIVTPNSSFDTSAPSLPPSTPPRRRVDILARTPQSSPLKSGTSTPPKPINPPERKRNKKVLSGRIIPRTPRVKTQQRSYLNNRPTTTAYYHWPVEGRGDKIVDESDFKRITELLLNLDFSTLDKGTRATQRWISEASMGARWGYQVTGKRILSQSLAGDRNDNQVTNLTGLVRRKMGTNNGALASATPLSARPVNSGAVNVLGAGLVRKKKKEAVDQEPPPPSAT</sequence>
<dbReference type="InterPro" id="IPR051236">
    <property type="entry name" value="HAT_RTT109-like"/>
</dbReference>
<evidence type="ECO:0000256" key="4">
    <source>
        <dbReference type="ARBA" id="ARBA00022763"/>
    </source>
</evidence>
<keyword evidence="8" id="KW-0539">Nucleus</keyword>
<dbReference type="InterPro" id="IPR013178">
    <property type="entry name" value="Histone_AcTrfase_Rtt109/CBP"/>
</dbReference>
<evidence type="ECO:0000313" key="12">
    <source>
        <dbReference type="Proteomes" id="UP001172101"/>
    </source>
</evidence>
<evidence type="ECO:0000256" key="3">
    <source>
        <dbReference type="ARBA" id="ARBA00022679"/>
    </source>
</evidence>
<keyword evidence="4" id="KW-0227">DNA damage</keyword>
<accession>A0AA40E9C3</accession>
<evidence type="ECO:0000256" key="9">
    <source>
        <dbReference type="ARBA" id="ARBA00048940"/>
    </source>
</evidence>
<reference evidence="11" key="1">
    <citation type="submission" date="2023-06" db="EMBL/GenBank/DDBJ databases">
        <title>Genome-scale phylogeny and comparative genomics of the fungal order Sordariales.</title>
        <authorList>
            <consortium name="Lawrence Berkeley National Laboratory"/>
            <person name="Hensen N."/>
            <person name="Bonometti L."/>
            <person name="Westerberg I."/>
            <person name="Brannstrom I.O."/>
            <person name="Guillou S."/>
            <person name="Cros-Aarteil S."/>
            <person name="Calhoun S."/>
            <person name="Haridas S."/>
            <person name="Kuo A."/>
            <person name="Mondo S."/>
            <person name="Pangilinan J."/>
            <person name="Riley R."/>
            <person name="LaButti K."/>
            <person name="Andreopoulos B."/>
            <person name="Lipzen A."/>
            <person name="Chen C."/>
            <person name="Yanf M."/>
            <person name="Daum C."/>
            <person name="Ng V."/>
            <person name="Clum A."/>
            <person name="Steindorff A."/>
            <person name="Ohm R."/>
            <person name="Martin F."/>
            <person name="Silar P."/>
            <person name="Natvig D."/>
            <person name="Lalanne C."/>
            <person name="Gautier V."/>
            <person name="Ament-velasquez S.L."/>
            <person name="Kruys A."/>
            <person name="Hutchinson M.I."/>
            <person name="Powell A.J."/>
            <person name="Barry K."/>
            <person name="Miller A.N."/>
            <person name="Grigoriev I.V."/>
            <person name="Debuchy R."/>
            <person name="Gladieux P."/>
            <person name="Thoren M.H."/>
            <person name="Johannesson H."/>
        </authorList>
    </citation>
    <scope>NUCLEOTIDE SEQUENCE</scope>
    <source>
        <strain evidence="11">SMH2392-1A</strain>
    </source>
</reference>
<name>A0AA40E9C3_9PEZI</name>
<keyword evidence="12" id="KW-1185">Reference proteome</keyword>
<dbReference type="PANTHER" id="PTHR31571:SF2">
    <property type="entry name" value="HISTONE ACETYLTRANSFERASE RTT109"/>
    <property type="match status" value="1"/>
</dbReference>
<feature type="region of interest" description="Disordered" evidence="10">
    <location>
        <begin position="149"/>
        <end position="170"/>
    </location>
</feature>
<evidence type="ECO:0000256" key="5">
    <source>
        <dbReference type="ARBA" id="ARBA00022990"/>
    </source>
</evidence>
<feature type="region of interest" description="Disordered" evidence="10">
    <location>
        <begin position="435"/>
        <end position="511"/>
    </location>
</feature>
<dbReference type="SMART" id="SM01250">
    <property type="entry name" value="KAT11"/>
    <property type="match status" value="1"/>
</dbReference>
<dbReference type="GO" id="GO:0006974">
    <property type="term" value="P:DNA damage response"/>
    <property type="evidence" value="ECO:0007669"/>
    <property type="project" value="UniProtKB-KW"/>
</dbReference>
<dbReference type="Proteomes" id="UP001172101">
    <property type="component" value="Unassembled WGS sequence"/>
</dbReference>
<evidence type="ECO:0000256" key="2">
    <source>
        <dbReference type="ARBA" id="ARBA00013184"/>
    </source>
</evidence>
<feature type="compositionally biased region" description="Polar residues" evidence="10">
    <location>
        <begin position="466"/>
        <end position="478"/>
    </location>
</feature>
<dbReference type="GeneID" id="85326932"/>
<feature type="compositionally biased region" description="Low complexity" evidence="10">
    <location>
        <begin position="151"/>
        <end position="165"/>
    </location>
</feature>
<dbReference type="GO" id="GO:0005634">
    <property type="term" value="C:nucleus"/>
    <property type="evidence" value="ECO:0007669"/>
    <property type="project" value="UniProtKB-SubCell"/>
</dbReference>
<dbReference type="EC" id="2.3.1.48" evidence="2"/>
<comment type="catalytic activity">
    <reaction evidence="9">
        <text>L-lysyl-[histone] + acetyl-CoA = N(6)-acetyl-L-lysyl-[histone] + CoA + H(+)</text>
        <dbReference type="Rhea" id="RHEA:21992"/>
        <dbReference type="Rhea" id="RHEA-COMP:9845"/>
        <dbReference type="Rhea" id="RHEA-COMP:11338"/>
        <dbReference type="ChEBI" id="CHEBI:15378"/>
        <dbReference type="ChEBI" id="CHEBI:29969"/>
        <dbReference type="ChEBI" id="CHEBI:57287"/>
        <dbReference type="ChEBI" id="CHEBI:57288"/>
        <dbReference type="ChEBI" id="CHEBI:61930"/>
        <dbReference type="EC" id="2.3.1.48"/>
    </reaction>
    <physiologicalReaction direction="left-to-right" evidence="9">
        <dbReference type="Rhea" id="RHEA:21993"/>
    </physiologicalReaction>
</comment>
<dbReference type="GO" id="GO:0006355">
    <property type="term" value="P:regulation of DNA-templated transcription"/>
    <property type="evidence" value="ECO:0007669"/>
    <property type="project" value="InterPro"/>
</dbReference>
<dbReference type="PROSITE" id="PS51728">
    <property type="entry name" value="RTT109_HAT"/>
    <property type="match status" value="1"/>
</dbReference>
<keyword evidence="6" id="KW-0805">Transcription regulation</keyword>
<dbReference type="InterPro" id="IPR016849">
    <property type="entry name" value="Rtt109"/>
</dbReference>
<protein>
    <recommendedName>
        <fullName evidence="2">histone acetyltransferase</fullName>
        <ecNumber evidence="2">2.3.1.48</ecNumber>
    </recommendedName>
</protein>
<dbReference type="RefSeq" id="XP_060301726.1">
    <property type="nucleotide sequence ID" value="XM_060443662.1"/>
</dbReference>
<evidence type="ECO:0000256" key="8">
    <source>
        <dbReference type="ARBA" id="ARBA00023242"/>
    </source>
</evidence>
<evidence type="ECO:0000313" key="11">
    <source>
        <dbReference type="EMBL" id="KAK0728871.1"/>
    </source>
</evidence>
<gene>
    <name evidence="11" type="ORF">B0T26DRAFT_739070</name>
</gene>
<keyword evidence="7" id="KW-0804">Transcription</keyword>
<dbReference type="EMBL" id="JAUIRO010000002">
    <property type="protein sequence ID" value="KAK0728871.1"/>
    <property type="molecule type" value="Genomic_DNA"/>
</dbReference>
<evidence type="ECO:0000256" key="10">
    <source>
        <dbReference type="SAM" id="MobiDB-lite"/>
    </source>
</evidence>
<dbReference type="GO" id="GO:0032931">
    <property type="term" value="F:histone H3K56 acetyltransferase activity"/>
    <property type="evidence" value="ECO:0007669"/>
    <property type="project" value="TreeGrafter"/>
</dbReference>
<dbReference type="AlphaFoldDB" id="A0AA40E9C3"/>
<proteinExistence type="predicted"/>
<evidence type="ECO:0000256" key="7">
    <source>
        <dbReference type="ARBA" id="ARBA00023163"/>
    </source>
</evidence>
<comment type="subcellular location">
    <subcellularLocation>
        <location evidence="1">Nucleus</location>
    </subcellularLocation>
</comment>